<organism evidence="1 2">
    <name type="scientific">Luedemannella helvata</name>
    <dbReference type="NCBI Taxonomy" id="349315"/>
    <lineage>
        <taxon>Bacteria</taxon>
        <taxon>Bacillati</taxon>
        <taxon>Actinomycetota</taxon>
        <taxon>Actinomycetes</taxon>
        <taxon>Micromonosporales</taxon>
        <taxon>Micromonosporaceae</taxon>
        <taxon>Luedemannella</taxon>
    </lineage>
</organism>
<dbReference type="Pfam" id="PF07394">
    <property type="entry name" value="DUF1501"/>
    <property type="match status" value="1"/>
</dbReference>
<dbReference type="Proteomes" id="UP001500655">
    <property type="component" value="Unassembled WGS sequence"/>
</dbReference>
<dbReference type="InterPro" id="IPR006311">
    <property type="entry name" value="TAT_signal"/>
</dbReference>
<dbReference type="RefSeq" id="WP_344084640.1">
    <property type="nucleotide sequence ID" value="NZ_BAAALS010000022.1"/>
</dbReference>
<keyword evidence="2" id="KW-1185">Reference proteome</keyword>
<dbReference type="InterPro" id="IPR010869">
    <property type="entry name" value="DUF1501"/>
</dbReference>
<dbReference type="PANTHER" id="PTHR43737">
    <property type="entry name" value="BLL7424 PROTEIN"/>
    <property type="match status" value="1"/>
</dbReference>
<evidence type="ECO:0000313" key="2">
    <source>
        <dbReference type="Proteomes" id="UP001500655"/>
    </source>
</evidence>
<gene>
    <name evidence="1" type="ORF">GCM10009681_42070</name>
</gene>
<sequence>MSQLRGRARHRAADLRRRGPNLTEAALRVEAEQVCSDLTAQREAWRFGFTRRRVLAGAGAVGVAALGSQLVTTRVAFAAPGTDTRTLVVVFLRGGLDGLSVIVPAGDRNYLNARPNIGVQTSRLLDGDGTFGLHPALAPLEPFWKAGTMAAVHAVHNPDASRSHFQAQDCLERGSASQVVRTGWLDRTLGAMGPGTTFRAIAEGDSMPRSLVGTQAKLVLDGVEGFRLAGPDYLHDKTLNALRTLYTGFEHPVVQQAKVTLSALDEARRLANTPYQPVAPYPPGGFGNQLRDVARLIKAGVGLRVAAIDLGGWDMHTNLGNVDGGDMVNNLRAMANGLAAFATDLGDKLSDVTLVTMSEFGRRVGQNGNAGTDHGHGSLMMMLGGGMAGGKVHGKWPGLAPSALDNGDLAGVNDVRDVLGEMLSRRFNIGDVKKIFPEHDFTAIGAFR</sequence>
<protein>
    <submittedName>
        <fullName evidence="1">DUF1501 domain-containing protein</fullName>
    </submittedName>
</protein>
<dbReference type="EMBL" id="BAAALS010000022">
    <property type="protein sequence ID" value="GAA1766548.1"/>
    <property type="molecule type" value="Genomic_DNA"/>
</dbReference>
<comment type="caution">
    <text evidence="1">The sequence shown here is derived from an EMBL/GenBank/DDBJ whole genome shotgun (WGS) entry which is preliminary data.</text>
</comment>
<accession>A0ABP4X2T3</accession>
<reference evidence="2" key="1">
    <citation type="journal article" date="2019" name="Int. J. Syst. Evol. Microbiol.">
        <title>The Global Catalogue of Microorganisms (GCM) 10K type strain sequencing project: providing services to taxonomists for standard genome sequencing and annotation.</title>
        <authorList>
            <consortium name="The Broad Institute Genomics Platform"/>
            <consortium name="The Broad Institute Genome Sequencing Center for Infectious Disease"/>
            <person name="Wu L."/>
            <person name="Ma J."/>
        </authorList>
    </citation>
    <scope>NUCLEOTIDE SEQUENCE [LARGE SCALE GENOMIC DNA]</scope>
    <source>
        <strain evidence="2">JCM 13249</strain>
    </source>
</reference>
<proteinExistence type="predicted"/>
<dbReference type="PANTHER" id="PTHR43737:SF1">
    <property type="entry name" value="DUF1501 DOMAIN-CONTAINING PROTEIN"/>
    <property type="match status" value="1"/>
</dbReference>
<evidence type="ECO:0000313" key="1">
    <source>
        <dbReference type="EMBL" id="GAA1766548.1"/>
    </source>
</evidence>
<name>A0ABP4X2T3_9ACTN</name>
<dbReference type="PROSITE" id="PS51318">
    <property type="entry name" value="TAT"/>
    <property type="match status" value="1"/>
</dbReference>